<dbReference type="GO" id="GO:0016020">
    <property type="term" value="C:membrane"/>
    <property type="evidence" value="ECO:0007669"/>
    <property type="project" value="UniProtKB-SubCell"/>
</dbReference>
<comment type="caution">
    <text evidence="7">The sequence shown here is derived from an EMBL/GenBank/DDBJ whole genome shotgun (WGS) entry which is preliminary data.</text>
</comment>
<feature type="transmembrane region" description="Helical" evidence="5">
    <location>
        <begin position="51"/>
        <end position="73"/>
    </location>
</feature>
<sequence length="182" mass="19510">MAGSIFASLAPYHILSYGTLLGTTFFHSFINGIVMFRTVTRPAFSAVQSKLFPIYFGMQTAIPIVLALTFPGSTLLGVPSGVSGLLDASSRSSLVSIASMFATGLLNLAVFLPATLKIMKDRRGQVKRDGKEWYAEGPHSQEMQALNKKFGMIHGLSSLCNLASFVALVAYGFALGARLQPL</sequence>
<dbReference type="Pfam" id="PF13664">
    <property type="entry name" value="DUF4149"/>
    <property type="match status" value="1"/>
</dbReference>
<keyword evidence="4 5" id="KW-0472">Membrane</keyword>
<evidence type="ECO:0000313" key="8">
    <source>
        <dbReference type="Proteomes" id="UP000813444"/>
    </source>
</evidence>
<feature type="transmembrane region" description="Helical" evidence="5">
    <location>
        <begin position="93"/>
        <end position="114"/>
    </location>
</feature>
<evidence type="ECO:0000256" key="2">
    <source>
        <dbReference type="ARBA" id="ARBA00022692"/>
    </source>
</evidence>
<protein>
    <recommendedName>
        <fullName evidence="6">TMEM205-like domain-containing protein</fullName>
    </recommendedName>
</protein>
<evidence type="ECO:0000256" key="3">
    <source>
        <dbReference type="ARBA" id="ARBA00022989"/>
    </source>
</evidence>
<evidence type="ECO:0000259" key="6">
    <source>
        <dbReference type="Pfam" id="PF13664"/>
    </source>
</evidence>
<organism evidence="7 8">
    <name type="scientific">Stachybotrys elegans</name>
    <dbReference type="NCBI Taxonomy" id="80388"/>
    <lineage>
        <taxon>Eukaryota</taxon>
        <taxon>Fungi</taxon>
        <taxon>Dikarya</taxon>
        <taxon>Ascomycota</taxon>
        <taxon>Pezizomycotina</taxon>
        <taxon>Sordariomycetes</taxon>
        <taxon>Hypocreomycetidae</taxon>
        <taxon>Hypocreales</taxon>
        <taxon>Stachybotryaceae</taxon>
        <taxon>Stachybotrys</taxon>
    </lineage>
</organism>
<feature type="domain" description="TMEM205-like" evidence="6">
    <location>
        <begin position="15"/>
        <end position="123"/>
    </location>
</feature>
<dbReference type="PANTHER" id="PTHR23241">
    <property type="entry name" value="LATE EMBRYOGENESIS ABUNDANT PLANTS LEA-RELATED"/>
    <property type="match status" value="1"/>
</dbReference>
<dbReference type="OrthoDB" id="1641132at2759"/>
<name>A0A8K0WWV4_9HYPO</name>
<feature type="transmembrane region" description="Helical" evidence="5">
    <location>
        <begin position="153"/>
        <end position="174"/>
    </location>
</feature>
<keyword evidence="2 5" id="KW-0812">Transmembrane</keyword>
<gene>
    <name evidence="7" type="ORF">B0I35DRAFT_403915</name>
</gene>
<dbReference type="AlphaFoldDB" id="A0A8K0WWV4"/>
<keyword evidence="3 5" id="KW-1133">Transmembrane helix</keyword>
<dbReference type="InterPro" id="IPR025423">
    <property type="entry name" value="TMEM205-like"/>
</dbReference>
<feature type="transmembrane region" description="Helical" evidence="5">
    <location>
        <begin position="14"/>
        <end position="39"/>
    </location>
</feature>
<comment type="subcellular location">
    <subcellularLocation>
        <location evidence="1">Membrane</location>
    </subcellularLocation>
</comment>
<dbReference type="EMBL" id="JAGPNK010000001">
    <property type="protein sequence ID" value="KAH7328575.1"/>
    <property type="molecule type" value="Genomic_DNA"/>
</dbReference>
<dbReference type="PANTHER" id="PTHR23241:SF106">
    <property type="entry name" value="DUF4149 DOMAIN-CONTAINING PROTEIN"/>
    <property type="match status" value="1"/>
</dbReference>
<evidence type="ECO:0000313" key="7">
    <source>
        <dbReference type="EMBL" id="KAH7328575.1"/>
    </source>
</evidence>
<dbReference type="InterPro" id="IPR053009">
    <property type="entry name" value="Xanthocillin_Biosynth-Assoc"/>
</dbReference>
<evidence type="ECO:0000256" key="1">
    <source>
        <dbReference type="ARBA" id="ARBA00004370"/>
    </source>
</evidence>
<dbReference type="Proteomes" id="UP000813444">
    <property type="component" value="Unassembled WGS sequence"/>
</dbReference>
<keyword evidence="8" id="KW-1185">Reference proteome</keyword>
<proteinExistence type="predicted"/>
<evidence type="ECO:0000256" key="5">
    <source>
        <dbReference type="SAM" id="Phobius"/>
    </source>
</evidence>
<reference evidence="7" key="1">
    <citation type="journal article" date="2021" name="Nat. Commun.">
        <title>Genetic determinants of endophytism in the Arabidopsis root mycobiome.</title>
        <authorList>
            <person name="Mesny F."/>
            <person name="Miyauchi S."/>
            <person name="Thiergart T."/>
            <person name="Pickel B."/>
            <person name="Atanasova L."/>
            <person name="Karlsson M."/>
            <person name="Huettel B."/>
            <person name="Barry K.W."/>
            <person name="Haridas S."/>
            <person name="Chen C."/>
            <person name="Bauer D."/>
            <person name="Andreopoulos W."/>
            <person name="Pangilinan J."/>
            <person name="LaButti K."/>
            <person name="Riley R."/>
            <person name="Lipzen A."/>
            <person name="Clum A."/>
            <person name="Drula E."/>
            <person name="Henrissat B."/>
            <person name="Kohler A."/>
            <person name="Grigoriev I.V."/>
            <person name="Martin F.M."/>
            <person name="Hacquard S."/>
        </authorList>
    </citation>
    <scope>NUCLEOTIDE SEQUENCE</scope>
    <source>
        <strain evidence="7">MPI-CAGE-CH-0235</strain>
    </source>
</reference>
<accession>A0A8K0WWV4</accession>
<evidence type="ECO:0000256" key="4">
    <source>
        <dbReference type="ARBA" id="ARBA00023136"/>
    </source>
</evidence>